<dbReference type="InterPro" id="IPR011010">
    <property type="entry name" value="DNA_brk_join_enz"/>
</dbReference>
<accession>A0A401JC85</accession>
<keyword evidence="3" id="KW-0233">DNA recombination</keyword>
<dbReference type="Pfam" id="PF13356">
    <property type="entry name" value="Arm-DNA-bind_3"/>
    <property type="match status" value="1"/>
</dbReference>
<name>A0A401JC85_9PROT</name>
<evidence type="ECO:0000259" key="4">
    <source>
        <dbReference type="PROSITE" id="PS51898"/>
    </source>
</evidence>
<dbReference type="InterPro" id="IPR013762">
    <property type="entry name" value="Integrase-like_cat_sf"/>
</dbReference>
<evidence type="ECO:0000256" key="2">
    <source>
        <dbReference type="ARBA" id="ARBA00022908"/>
    </source>
</evidence>
<dbReference type="InterPro" id="IPR002104">
    <property type="entry name" value="Integrase_catalytic"/>
</dbReference>
<dbReference type="GO" id="GO:0003677">
    <property type="term" value="F:DNA binding"/>
    <property type="evidence" value="ECO:0007669"/>
    <property type="project" value="InterPro"/>
</dbReference>
<dbReference type="InterPro" id="IPR025166">
    <property type="entry name" value="Integrase_DNA_bind_dom"/>
</dbReference>
<dbReference type="InterPro" id="IPR050808">
    <property type="entry name" value="Phage_Integrase"/>
</dbReference>
<proteinExistence type="inferred from homology"/>
<dbReference type="Proteomes" id="UP000286806">
    <property type="component" value="Unassembled WGS sequence"/>
</dbReference>
<dbReference type="Gene3D" id="3.30.160.390">
    <property type="entry name" value="Integrase, DNA-binding domain"/>
    <property type="match status" value="1"/>
</dbReference>
<dbReference type="InterPro" id="IPR038488">
    <property type="entry name" value="Integrase_DNA-bd_sf"/>
</dbReference>
<dbReference type="GO" id="GO:0006310">
    <property type="term" value="P:DNA recombination"/>
    <property type="evidence" value="ECO:0007669"/>
    <property type="project" value="UniProtKB-KW"/>
</dbReference>
<dbReference type="PANTHER" id="PTHR30629">
    <property type="entry name" value="PROPHAGE INTEGRASE"/>
    <property type="match status" value="1"/>
</dbReference>
<evidence type="ECO:0000313" key="6">
    <source>
        <dbReference type="Proteomes" id="UP000286806"/>
    </source>
</evidence>
<gene>
    <name evidence="5" type="ORF">SFMTTN_1070</name>
</gene>
<keyword evidence="2" id="KW-0229">DNA integration</keyword>
<dbReference type="GO" id="GO:0015074">
    <property type="term" value="P:DNA integration"/>
    <property type="evidence" value="ECO:0007669"/>
    <property type="project" value="UniProtKB-KW"/>
</dbReference>
<dbReference type="Pfam" id="PF00589">
    <property type="entry name" value="Phage_integrase"/>
    <property type="match status" value="1"/>
</dbReference>
<comment type="similarity">
    <text evidence="1">Belongs to the 'phage' integrase family.</text>
</comment>
<dbReference type="RefSeq" id="WP_124704095.1">
    <property type="nucleotide sequence ID" value="NZ_BGOW01000008.1"/>
</dbReference>
<dbReference type="PROSITE" id="PS51898">
    <property type="entry name" value="TYR_RECOMBINASE"/>
    <property type="match status" value="1"/>
</dbReference>
<evidence type="ECO:0000256" key="1">
    <source>
        <dbReference type="ARBA" id="ARBA00008857"/>
    </source>
</evidence>
<dbReference type="Gene3D" id="1.10.443.10">
    <property type="entry name" value="Intergrase catalytic core"/>
    <property type="match status" value="1"/>
</dbReference>
<protein>
    <submittedName>
        <fullName evidence="5">Phage integrase</fullName>
    </submittedName>
</protein>
<comment type="caution">
    <text evidence="5">The sequence shown here is derived from an EMBL/GenBank/DDBJ whole genome shotgun (WGS) entry which is preliminary data.</text>
</comment>
<organism evidence="5 6">
    <name type="scientific">Sulfuriferula multivorans</name>
    <dbReference type="NCBI Taxonomy" id="1559896"/>
    <lineage>
        <taxon>Bacteria</taxon>
        <taxon>Pseudomonadati</taxon>
        <taxon>Pseudomonadota</taxon>
        <taxon>Betaproteobacteria</taxon>
        <taxon>Nitrosomonadales</taxon>
        <taxon>Sulfuricellaceae</taxon>
        <taxon>Sulfuriferula</taxon>
    </lineage>
</organism>
<keyword evidence="6" id="KW-1185">Reference proteome</keyword>
<dbReference type="SUPFAM" id="SSF56349">
    <property type="entry name" value="DNA breaking-rejoining enzymes"/>
    <property type="match status" value="1"/>
</dbReference>
<dbReference type="PANTHER" id="PTHR30629:SF6">
    <property type="entry name" value="PROPHAGE INTEGRASE INTA-RELATED"/>
    <property type="match status" value="1"/>
</dbReference>
<reference evidence="5 6" key="1">
    <citation type="journal article" date="2019" name="Front. Microbiol.">
        <title>Genomes of Neutrophilic Sulfur-Oxidizing Chemolithoautotrophs Representing 9 Proteobacterial Species From 8 Genera.</title>
        <authorList>
            <person name="Watanabe T."/>
            <person name="Kojima H."/>
            <person name="Umezawa K."/>
            <person name="Hori C."/>
            <person name="Takasuka T.E."/>
            <person name="Kato Y."/>
            <person name="Fukui M."/>
        </authorList>
    </citation>
    <scope>NUCLEOTIDE SEQUENCE [LARGE SCALE GENOMIC DNA]</scope>
    <source>
        <strain evidence="5 6">TTN</strain>
    </source>
</reference>
<feature type="domain" description="Tyr recombinase" evidence="4">
    <location>
        <begin position="234"/>
        <end position="405"/>
    </location>
</feature>
<dbReference type="EMBL" id="BGOW01000008">
    <property type="protein sequence ID" value="GBL45263.1"/>
    <property type="molecule type" value="Genomic_DNA"/>
</dbReference>
<sequence>MAKRENFTAGLIAKLQCAPGKMQSIYWDGKTPGLGLRVTVGGAKSFIFETSLNNKTLRLTIGDVRTWPVGKAQAEATRLKSLTDQGIDPRQQKVERAAAAAAKLAEAKRQQVTLSDVWPDYIKARRPKWSARHTKDHLKVAQRGGEVKKRGNGLTEPGPLASLLDVKLSDLSGETIAAWLDKEAQTRPTYAALSFRLLRGCLNWLEAEKDLAGLVPAGAVQSSKVRDAMPTKTVKDDCLQREQLPLWFAAVRQQVNPVQSAYLQGLLLTGARREELARLKWTDVDFQWRSMTIRDKVEGLRIIPLTPYMAHLLSSLPRRNKWVFSSPTAATGYIAEPRAAHQRALQVAGLPHISLHGLRRSFGTLCEWVETPTGIAAQIMGHKPSALAEKHYIRRPLDLLRMWHDKIEVWILEQAGIEFVPVQAGLRVVKQ</sequence>
<dbReference type="AlphaFoldDB" id="A0A401JC85"/>
<evidence type="ECO:0000256" key="3">
    <source>
        <dbReference type="ARBA" id="ARBA00023172"/>
    </source>
</evidence>
<evidence type="ECO:0000313" key="5">
    <source>
        <dbReference type="EMBL" id="GBL45263.1"/>
    </source>
</evidence>
<dbReference type="OrthoDB" id="662444at2"/>